<organism evidence="2 4">
    <name type="scientific">Acutalibacter muris</name>
    <dbReference type="NCBI Taxonomy" id="1796620"/>
    <lineage>
        <taxon>Bacteria</taxon>
        <taxon>Bacillati</taxon>
        <taxon>Bacillota</taxon>
        <taxon>Clostridia</taxon>
        <taxon>Eubacteriales</taxon>
        <taxon>Acutalibacteraceae</taxon>
        <taxon>Acutalibacter</taxon>
    </lineage>
</organism>
<gene>
    <name evidence="1" type="ORF">ADH66_09145</name>
    <name evidence="2" type="ORF">I5Q82_19185</name>
</gene>
<reference evidence="3" key="2">
    <citation type="submission" date="2017-05" db="EMBL/GenBank/DDBJ databases">
        <title>Improved OligoMM genomes.</title>
        <authorList>
            <person name="Garzetti D."/>
        </authorList>
    </citation>
    <scope>NUCLEOTIDE SEQUENCE [LARGE SCALE GENOMIC DNA]</scope>
    <source>
        <strain evidence="3">KB18</strain>
    </source>
</reference>
<accession>A0A1Z2XQS9</accession>
<dbReference type="EMBL" id="CP065321">
    <property type="protein sequence ID" value="QQR30084.1"/>
    <property type="molecule type" value="Genomic_DNA"/>
</dbReference>
<evidence type="ECO:0000313" key="1">
    <source>
        <dbReference type="EMBL" id="ASB40802.1"/>
    </source>
</evidence>
<dbReference type="Proteomes" id="UP000196710">
    <property type="component" value="Chromosome"/>
</dbReference>
<dbReference type="AlphaFoldDB" id="A0A1Z2XQS9"/>
<name>A0A1Z2XQS9_9FIRM</name>
<dbReference type="EMBL" id="CP021422">
    <property type="protein sequence ID" value="ASB40802.1"/>
    <property type="molecule type" value="Genomic_DNA"/>
</dbReference>
<evidence type="ECO:0000313" key="3">
    <source>
        <dbReference type="Proteomes" id="UP000196710"/>
    </source>
</evidence>
<evidence type="ECO:0008006" key="5">
    <source>
        <dbReference type="Google" id="ProtNLM"/>
    </source>
</evidence>
<dbReference type="RefSeq" id="WP_066541509.1">
    <property type="nucleotide sequence ID" value="NZ_CAJTCQ010000003.1"/>
</dbReference>
<evidence type="ECO:0000313" key="2">
    <source>
        <dbReference type="EMBL" id="QQR30084.1"/>
    </source>
</evidence>
<sequence length="139" mass="15415">MRDKHRITVFYIEMLLLVAVFTGVILVLSNVFATAKEQSSNAKSLNGAVQLAENAAEIVGGTDDHSEMVDLLGGDNNAACHLESQKLLARYNGDMEPDPDGGFLVVITWEDIEGLTNYDITVTWREDPIYELETSVFYE</sequence>
<proteinExistence type="predicted"/>
<protein>
    <recommendedName>
        <fullName evidence="5">Prepilin-type cleavage/methylation domain-containing protein</fullName>
    </recommendedName>
</protein>
<dbReference type="KEGG" id="amur:ADH66_09145"/>
<reference evidence="2 4" key="3">
    <citation type="submission" date="2020-11" db="EMBL/GenBank/DDBJ databases">
        <title>Closed and high quality bacterial genomes of the OMM12 community.</title>
        <authorList>
            <person name="Marbouty M."/>
            <person name="Lamy-Besnier Q."/>
            <person name="Debarbieux L."/>
            <person name="Koszul R."/>
        </authorList>
    </citation>
    <scope>NUCLEOTIDE SEQUENCE [LARGE SCALE GENOMIC DNA]</scope>
    <source>
        <strain evidence="2 4">KB18</strain>
    </source>
</reference>
<dbReference type="Proteomes" id="UP000596035">
    <property type="component" value="Chromosome"/>
</dbReference>
<reference evidence="1" key="1">
    <citation type="journal article" date="2017" name="Genome Announc.">
        <title>High-Quality Whole-Genome Sequences of the Oligo-Mouse-Microbiota Bacterial Community.</title>
        <authorList>
            <person name="Garzetti D."/>
            <person name="Brugiroux S."/>
            <person name="Bunk B."/>
            <person name="Pukall R."/>
            <person name="McCoy K.D."/>
            <person name="Macpherson A.J."/>
            <person name="Stecher B."/>
        </authorList>
    </citation>
    <scope>NUCLEOTIDE SEQUENCE</scope>
    <source>
        <strain evidence="1">KB18</strain>
    </source>
</reference>
<keyword evidence="3" id="KW-1185">Reference proteome</keyword>
<evidence type="ECO:0000313" key="4">
    <source>
        <dbReference type="Proteomes" id="UP000596035"/>
    </source>
</evidence>